<dbReference type="SMART" id="SM00382">
    <property type="entry name" value="AAA"/>
    <property type="match status" value="1"/>
</dbReference>
<dbReference type="EMBL" id="NESP01000001">
    <property type="protein sequence ID" value="PUE60791.1"/>
    <property type="molecule type" value="Genomic_DNA"/>
</dbReference>
<dbReference type="InterPro" id="IPR027417">
    <property type="entry name" value="P-loop_NTPase"/>
</dbReference>
<dbReference type="RefSeq" id="WP_108402858.1">
    <property type="nucleotide sequence ID" value="NZ_NESP01000001.1"/>
</dbReference>
<dbReference type="GO" id="GO:0005524">
    <property type="term" value="F:ATP binding"/>
    <property type="evidence" value="ECO:0007669"/>
    <property type="project" value="InterPro"/>
</dbReference>
<dbReference type="Proteomes" id="UP000251341">
    <property type="component" value="Unassembled WGS sequence"/>
</dbReference>
<name>A0A315ETZ1_9BURK</name>
<dbReference type="SUPFAM" id="SSF52540">
    <property type="entry name" value="P-loop containing nucleoside triphosphate hydrolases"/>
    <property type="match status" value="1"/>
</dbReference>
<sequence>MTLNELLTQAVRQHASDLHLSAGLPPMARVLGALVPLGCGAALADSATTVQPHTSPSPRIRTAPLTHEALHALLTPLMDAPAQARFAQGYEVDFAFAVPELGRFRANAFMQQHGCGAVMRHIPSDTPTLAALHTPRVLPDLLKQVGLLLVTGPTGSGKSTTLAAMVQHLNTSTQQHIVTLEDPIEFVHTSNQCLITQREIGTHSHSFAHALRAALREDPDVILVGELRDLETIRLALTAAETGHLVLASLHTRSAAATVERMVDVFDAHEKALVRTQLSDALVGVVSQTLCPRPTEDGRVAVFETLVATPAIRHLIREGKTAQMQSTQQTGAAHGMQSMAQALQDARHQGLIA</sequence>
<dbReference type="PANTHER" id="PTHR30486">
    <property type="entry name" value="TWITCHING MOTILITY PROTEIN PILT"/>
    <property type="match status" value="1"/>
</dbReference>
<protein>
    <submittedName>
        <fullName evidence="4">Twitching motility protein PilT</fullName>
    </submittedName>
</protein>
<evidence type="ECO:0000256" key="1">
    <source>
        <dbReference type="ARBA" id="ARBA00006611"/>
    </source>
</evidence>
<proteinExistence type="inferred from homology"/>
<dbReference type="Pfam" id="PF00437">
    <property type="entry name" value="T2SSE"/>
    <property type="match status" value="1"/>
</dbReference>
<evidence type="ECO:0000259" key="3">
    <source>
        <dbReference type="PROSITE" id="PS00662"/>
    </source>
</evidence>
<dbReference type="NCBIfam" id="TIGR01420">
    <property type="entry name" value="pilT_fam"/>
    <property type="match status" value="1"/>
</dbReference>
<dbReference type="AlphaFoldDB" id="A0A315ETZ1"/>
<accession>A0A315ETZ1</accession>
<dbReference type="InterPro" id="IPR001482">
    <property type="entry name" value="T2SS/T4SS_dom"/>
</dbReference>
<evidence type="ECO:0000313" key="5">
    <source>
        <dbReference type="Proteomes" id="UP000251341"/>
    </source>
</evidence>
<dbReference type="InterPro" id="IPR050921">
    <property type="entry name" value="T4SS_GSP_E_ATPase"/>
</dbReference>
<organism evidence="4 5">
    <name type="scientific">Limnohabitans curvus</name>
    <dbReference type="NCBI Taxonomy" id="323423"/>
    <lineage>
        <taxon>Bacteria</taxon>
        <taxon>Pseudomonadati</taxon>
        <taxon>Pseudomonadota</taxon>
        <taxon>Betaproteobacteria</taxon>
        <taxon>Burkholderiales</taxon>
        <taxon>Comamonadaceae</taxon>
        <taxon>Limnohabitans</taxon>
    </lineage>
</organism>
<dbReference type="InterPro" id="IPR003593">
    <property type="entry name" value="AAA+_ATPase"/>
</dbReference>
<comment type="caution">
    <text evidence="4">The sequence shown here is derived from an EMBL/GenBank/DDBJ whole genome shotgun (WGS) entry which is preliminary data.</text>
</comment>
<evidence type="ECO:0000313" key="4">
    <source>
        <dbReference type="EMBL" id="PUE60791.1"/>
    </source>
</evidence>
<dbReference type="PANTHER" id="PTHR30486:SF6">
    <property type="entry name" value="TYPE IV PILUS RETRACTATION ATPASE PILT"/>
    <property type="match status" value="1"/>
</dbReference>
<dbReference type="Gene3D" id="3.40.50.300">
    <property type="entry name" value="P-loop containing nucleotide triphosphate hydrolases"/>
    <property type="match status" value="1"/>
</dbReference>
<feature type="domain" description="Bacterial type II secretion system protein E" evidence="3">
    <location>
        <begin position="215"/>
        <end position="229"/>
    </location>
</feature>
<evidence type="ECO:0000256" key="2">
    <source>
        <dbReference type="SAM" id="MobiDB-lite"/>
    </source>
</evidence>
<gene>
    <name evidence="4" type="ORF">B9Z44_08180</name>
</gene>
<comment type="similarity">
    <text evidence="1">Belongs to the GSP E family.</text>
</comment>
<feature type="region of interest" description="Disordered" evidence="2">
    <location>
        <begin position="320"/>
        <end position="340"/>
    </location>
</feature>
<dbReference type="PROSITE" id="PS00662">
    <property type="entry name" value="T2SP_E"/>
    <property type="match status" value="1"/>
</dbReference>
<dbReference type="InterPro" id="IPR006321">
    <property type="entry name" value="PilT/PilU"/>
</dbReference>
<keyword evidence="5" id="KW-1185">Reference proteome</keyword>
<dbReference type="Gene3D" id="3.30.450.90">
    <property type="match status" value="1"/>
</dbReference>
<reference evidence="4 5" key="1">
    <citation type="submission" date="2017-04" db="EMBL/GenBank/DDBJ databases">
        <title>Unexpected and diverse lifestyles within the genus Limnohabitans.</title>
        <authorList>
            <person name="Kasalicky V."/>
            <person name="Mehrshad M."/>
            <person name="Andrei S.-A."/>
            <person name="Salcher M."/>
            <person name="Kratochvilova H."/>
            <person name="Simek K."/>
            <person name="Ghai R."/>
        </authorList>
    </citation>
    <scope>NUCLEOTIDE SEQUENCE [LARGE SCALE GENOMIC DNA]</scope>
    <source>
        <strain evidence="4 5">MWH-C5</strain>
    </source>
</reference>
<dbReference type="CDD" id="cd01131">
    <property type="entry name" value="PilT"/>
    <property type="match status" value="1"/>
</dbReference>
<dbReference type="GO" id="GO:0016887">
    <property type="term" value="F:ATP hydrolysis activity"/>
    <property type="evidence" value="ECO:0007669"/>
    <property type="project" value="InterPro"/>
</dbReference>
<feature type="compositionally biased region" description="Polar residues" evidence="2">
    <location>
        <begin position="322"/>
        <end position="331"/>
    </location>
</feature>